<dbReference type="Pfam" id="PF04314">
    <property type="entry name" value="PCuAC"/>
    <property type="match status" value="1"/>
</dbReference>
<evidence type="ECO:0000313" key="2">
    <source>
        <dbReference type="EMBL" id="ROZ85185.1"/>
    </source>
</evidence>
<feature type="chain" id="PRO_5045345063" evidence="1">
    <location>
        <begin position="22"/>
        <end position="159"/>
    </location>
</feature>
<dbReference type="InterPro" id="IPR007410">
    <property type="entry name" value="LpqE-like"/>
</dbReference>
<proteinExistence type="predicted"/>
<dbReference type="SUPFAM" id="SSF110087">
    <property type="entry name" value="DR1885-like metal-binding protein"/>
    <property type="match status" value="1"/>
</dbReference>
<protein>
    <submittedName>
        <fullName evidence="2">Copper chaperone PCu(A)C</fullName>
    </submittedName>
</protein>
<reference evidence="2 3" key="1">
    <citation type="submission" date="2018-11" db="EMBL/GenBank/DDBJ databases">
        <authorList>
            <person name="Jang G.I."/>
            <person name="Hwang C.Y."/>
        </authorList>
    </citation>
    <scope>NUCLEOTIDE SEQUENCE [LARGE SCALE GENOMIC DNA]</scope>
    <source>
        <strain evidence="2 3">SSM26</strain>
    </source>
</reference>
<feature type="signal peptide" evidence="1">
    <location>
        <begin position="1"/>
        <end position="21"/>
    </location>
</feature>
<dbReference type="InterPro" id="IPR036182">
    <property type="entry name" value="PCuAC_sf"/>
</dbReference>
<comment type="caution">
    <text evidence="2">The sequence shown here is derived from an EMBL/GenBank/DDBJ whole genome shotgun (WGS) entry which is preliminary data.</text>
</comment>
<gene>
    <name evidence="2" type="ORF">EF096_08650</name>
</gene>
<keyword evidence="3" id="KW-1185">Reference proteome</keyword>
<dbReference type="PANTHER" id="PTHR36302:SF1">
    <property type="entry name" value="COPPER CHAPERONE PCU(A)C"/>
    <property type="match status" value="1"/>
</dbReference>
<evidence type="ECO:0000313" key="3">
    <source>
        <dbReference type="Proteomes" id="UP000275199"/>
    </source>
</evidence>
<dbReference type="Gene3D" id="2.60.40.1890">
    <property type="entry name" value="PCu(A)C copper chaperone"/>
    <property type="match status" value="1"/>
</dbReference>
<dbReference type="PANTHER" id="PTHR36302">
    <property type="entry name" value="BLR7088 PROTEIN"/>
    <property type="match status" value="1"/>
</dbReference>
<dbReference type="InterPro" id="IPR058248">
    <property type="entry name" value="Lxx211020-like"/>
</dbReference>
<dbReference type="EMBL" id="RKKU01000008">
    <property type="protein sequence ID" value="ROZ85185.1"/>
    <property type="molecule type" value="Genomic_DNA"/>
</dbReference>
<accession>A0ABX9XIF2</accession>
<dbReference type="Proteomes" id="UP000275199">
    <property type="component" value="Unassembled WGS sequence"/>
</dbReference>
<keyword evidence="1" id="KW-0732">Signal</keyword>
<name>A0ABX9XIF2_9PSED</name>
<organism evidence="2 3">
    <name type="scientific">Pseudomonas neustonica</name>
    <dbReference type="NCBI Taxonomy" id="2487346"/>
    <lineage>
        <taxon>Bacteria</taxon>
        <taxon>Pseudomonadati</taxon>
        <taxon>Pseudomonadota</taxon>
        <taxon>Gammaproteobacteria</taxon>
        <taxon>Pseudomonadales</taxon>
        <taxon>Pseudomonadaceae</taxon>
        <taxon>Pseudomonas</taxon>
    </lineage>
</organism>
<dbReference type="RefSeq" id="WP_123889230.1">
    <property type="nucleotide sequence ID" value="NZ_RKKU01000008.1"/>
</dbReference>
<evidence type="ECO:0000256" key="1">
    <source>
        <dbReference type="SAM" id="SignalP"/>
    </source>
</evidence>
<sequence>MSFNKVVSALFFCCLAPLTLAHEFDAGSLHIDHPWSRALPPVAPTGAAYLSIANHGEQADELLGADTPAADKVEIHEHKHVDGLMKMQQVQTLPVAPGETLVFQPGGYHLMLFNLKQPLVAGEHFPLTLHFSKAGDVEVVVNVQAEAPPAHTDDAHSHH</sequence>